<evidence type="ECO:0000256" key="1">
    <source>
        <dbReference type="SAM" id="Phobius"/>
    </source>
</evidence>
<dbReference type="HOGENOM" id="CLU_2679426_0_0_6"/>
<keyword evidence="1" id="KW-0472">Membrane</keyword>
<keyword evidence="3" id="KW-1185">Reference proteome</keyword>
<evidence type="ECO:0000313" key="2">
    <source>
        <dbReference type="EMBL" id="EFX91977.1"/>
    </source>
</evidence>
<sequence>MESLTAAYTALGSAGYAVFLLLKSSGKETDVFLGVRGQPKQTAGHEAGKLLEQVFKGHFSGSQLSSINGNEIEV</sequence>
<feature type="transmembrane region" description="Helical" evidence="1">
    <location>
        <begin position="6"/>
        <end position="22"/>
    </location>
</feature>
<evidence type="ECO:0000313" key="3">
    <source>
        <dbReference type="Proteomes" id="UP000005467"/>
    </source>
</evidence>
<dbReference type="AlphaFoldDB" id="E8KGJ1"/>
<dbReference type="EMBL" id="AEVG01000063">
    <property type="protein sequence ID" value="EFX91977.1"/>
    <property type="molecule type" value="Genomic_DNA"/>
</dbReference>
<keyword evidence="1" id="KW-0812">Transmembrane</keyword>
<dbReference type="RefSeq" id="WP_005622543.1">
    <property type="nucleotide sequence ID" value="NZ_GL831080.1"/>
</dbReference>
<organism evidence="2 3">
    <name type="scientific">Actinobacillus ureae ATCC 25976</name>
    <dbReference type="NCBI Taxonomy" id="887324"/>
    <lineage>
        <taxon>Bacteria</taxon>
        <taxon>Pseudomonadati</taxon>
        <taxon>Pseudomonadota</taxon>
        <taxon>Gammaproteobacteria</taxon>
        <taxon>Pasteurellales</taxon>
        <taxon>Pasteurellaceae</taxon>
        <taxon>Actinobacillus</taxon>
    </lineage>
</organism>
<reference evidence="2 3" key="1">
    <citation type="submission" date="2011-01" db="EMBL/GenBank/DDBJ databases">
        <authorList>
            <person name="Muzny D."/>
            <person name="Qin X."/>
            <person name="Deng J."/>
            <person name="Jiang H."/>
            <person name="Liu Y."/>
            <person name="Qu J."/>
            <person name="Song X.-Z."/>
            <person name="Zhang L."/>
            <person name="Thornton R."/>
            <person name="Coyle M."/>
            <person name="Francisco L."/>
            <person name="Jackson L."/>
            <person name="Javaid M."/>
            <person name="Korchina V."/>
            <person name="Kovar C."/>
            <person name="Mata R."/>
            <person name="Mathew T."/>
            <person name="Ngo R."/>
            <person name="Nguyen L."/>
            <person name="Nguyen N."/>
            <person name="Okwuonu G."/>
            <person name="Ongeri F."/>
            <person name="Pham C."/>
            <person name="Simmons D."/>
            <person name="Wilczek-Boney K."/>
            <person name="Hale W."/>
            <person name="Jakkamsetti A."/>
            <person name="Pham P."/>
            <person name="Ruth R."/>
            <person name="San Lucas F."/>
            <person name="Warren J."/>
            <person name="Zhang J."/>
            <person name="Zhao Z."/>
            <person name="Zhou C."/>
            <person name="Zhu D."/>
            <person name="Lee S."/>
            <person name="Bess C."/>
            <person name="Blankenburg K."/>
            <person name="Forbes L."/>
            <person name="Fu Q."/>
            <person name="Gubbala S."/>
            <person name="Hirani K."/>
            <person name="Jayaseelan J.C."/>
            <person name="Lara F."/>
            <person name="Munidasa M."/>
            <person name="Palculict T."/>
            <person name="Patil S."/>
            <person name="Pu L.-L."/>
            <person name="Saada N."/>
            <person name="Tang L."/>
            <person name="Weissenberger G."/>
            <person name="Zhu Y."/>
            <person name="Hemphill L."/>
            <person name="Shang Y."/>
            <person name="Youmans B."/>
            <person name="Ayvaz T."/>
            <person name="Ross M."/>
            <person name="Santibanez J."/>
            <person name="Aqrawi P."/>
            <person name="Gross S."/>
            <person name="Joshi V."/>
            <person name="Fowler G."/>
            <person name="Nazareth L."/>
            <person name="Reid J."/>
            <person name="Worley K."/>
            <person name="Petrosino J."/>
            <person name="Highlander S."/>
            <person name="Gibbs R."/>
        </authorList>
    </citation>
    <scope>NUCLEOTIDE SEQUENCE [LARGE SCALE GENOMIC DNA]</scope>
    <source>
        <strain evidence="2 3">ATCC 25976</strain>
    </source>
</reference>
<name>E8KGJ1_9PAST</name>
<accession>E8KGJ1</accession>
<dbReference type="Proteomes" id="UP000005467">
    <property type="component" value="Unassembled WGS sequence"/>
</dbReference>
<keyword evidence="1" id="KW-1133">Transmembrane helix</keyword>
<comment type="caution">
    <text evidence="2">The sequence shown here is derived from an EMBL/GenBank/DDBJ whole genome shotgun (WGS) entry which is preliminary data.</text>
</comment>
<protein>
    <submittedName>
        <fullName evidence="2">Uncharacterized protein</fullName>
    </submittedName>
</protein>
<proteinExistence type="predicted"/>
<gene>
    <name evidence="2" type="ORF">HMPREF0027_0958</name>
</gene>